<comment type="caution">
    <text evidence="1">The sequence shown here is derived from an EMBL/GenBank/DDBJ whole genome shotgun (WGS) entry which is preliminary data.</text>
</comment>
<gene>
    <name evidence="1" type="ORF">COT95_00255</name>
</gene>
<dbReference type="EMBL" id="PFAN01000015">
    <property type="protein sequence ID" value="PIR95148.1"/>
    <property type="molecule type" value="Genomic_DNA"/>
</dbReference>
<organism evidence="1 2">
    <name type="scientific">Candidatus Falkowbacteria bacterium CG10_big_fil_rev_8_21_14_0_10_37_6</name>
    <dbReference type="NCBI Taxonomy" id="1974563"/>
    <lineage>
        <taxon>Bacteria</taxon>
        <taxon>Candidatus Falkowiibacteriota</taxon>
    </lineage>
</organism>
<protein>
    <recommendedName>
        <fullName evidence="3">DUF4012 domain-containing protein</fullName>
    </recommendedName>
</protein>
<dbReference type="InterPro" id="IPR025101">
    <property type="entry name" value="DUF4012"/>
</dbReference>
<evidence type="ECO:0000313" key="1">
    <source>
        <dbReference type="EMBL" id="PIR95148.1"/>
    </source>
</evidence>
<proteinExistence type="predicted"/>
<name>A0A2H0V7V0_9BACT</name>
<feature type="non-terminal residue" evidence="1">
    <location>
        <position position="1"/>
    </location>
</feature>
<sequence length="412" mass="46085">VPEGGSYDLQGGIHQRVAAPQPLHLINSLWEFQDSNWWPDWPLSAKKIQWFFENGWGSSVDGVIAIDPTFVENLLSVIGPIDMSDINGQIVTAENFYEIAQNRDNLRDPNKPKTIIKDLVEKITEVLPQRINFDNFAGIAKTIEDGLAQKHILLNINDSEVQNFIKSNGWDGAIKETTGDYLSVINTNIAGGKTDRKIRQSVAHETEITPDGSIVNTVTIKREHTADKGEAYAGVRNVNYLRVYVPKGSELISAGGFSEPDAIFFDDPALGATEDDDIALAEKNTQTDSVSGVKIYSEFNKTVFANWTQVDPGQTINIILKYKLPFKMNSVKQQQSLLKNLFGENNDLSAYSLLVQKQPGSVETYFTGTLSLPPNMEVMWNNDLNEIENNILKIKSDLKTDFYWGLVIRKNQ</sequence>
<evidence type="ECO:0008006" key="3">
    <source>
        <dbReference type="Google" id="ProtNLM"/>
    </source>
</evidence>
<accession>A0A2H0V7V0</accession>
<evidence type="ECO:0000313" key="2">
    <source>
        <dbReference type="Proteomes" id="UP000228614"/>
    </source>
</evidence>
<dbReference type="AlphaFoldDB" id="A0A2H0V7V0"/>
<dbReference type="Proteomes" id="UP000228614">
    <property type="component" value="Unassembled WGS sequence"/>
</dbReference>
<reference evidence="2" key="1">
    <citation type="submission" date="2017-09" db="EMBL/GenBank/DDBJ databases">
        <title>Depth-based differentiation of microbial function through sediment-hosted aquifers and enrichment of novel symbionts in the deep terrestrial subsurface.</title>
        <authorList>
            <person name="Probst A.J."/>
            <person name="Ladd B."/>
            <person name="Jarett J.K."/>
            <person name="Geller-Mcgrath D.E."/>
            <person name="Sieber C.M.K."/>
            <person name="Emerson J.B."/>
            <person name="Anantharaman K."/>
            <person name="Thomas B.C."/>
            <person name="Malmstrom R."/>
            <person name="Stieglmeier M."/>
            <person name="Klingl A."/>
            <person name="Woyke T."/>
            <person name="Ryan C.M."/>
            <person name="Banfield J.F."/>
        </authorList>
    </citation>
    <scope>NUCLEOTIDE SEQUENCE [LARGE SCALE GENOMIC DNA]</scope>
</reference>
<dbReference type="Pfam" id="PF13196">
    <property type="entry name" value="DUF4012"/>
    <property type="match status" value="1"/>
</dbReference>